<accession>A0A9D4INF1</accession>
<proteinExistence type="predicted"/>
<dbReference type="Proteomes" id="UP000828390">
    <property type="component" value="Unassembled WGS sequence"/>
</dbReference>
<dbReference type="EMBL" id="JAIWYP010000009">
    <property type="protein sequence ID" value="KAH3779152.1"/>
    <property type="molecule type" value="Genomic_DNA"/>
</dbReference>
<sequence length="55" mass="6542">MHKRRESGMLVHCKLFVEGSHTWWSFEGLVSPVIQQLPSIRQVPDWAWLTYKEES</sequence>
<comment type="caution">
    <text evidence="1">The sequence shown here is derived from an EMBL/GenBank/DDBJ whole genome shotgun (WGS) entry which is preliminary data.</text>
</comment>
<name>A0A9D4INF1_DREPO</name>
<evidence type="ECO:0000313" key="1">
    <source>
        <dbReference type="EMBL" id="KAH3779152.1"/>
    </source>
</evidence>
<reference evidence="1" key="2">
    <citation type="submission" date="2020-11" db="EMBL/GenBank/DDBJ databases">
        <authorList>
            <person name="McCartney M.A."/>
            <person name="Auch B."/>
            <person name="Kono T."/>
            <person name="Mallez S."/>
            <person name="Becker A."/>
            <person name="Gohl D.M."/>
            <person name="Silverstein K.A.T."/>
            <person name="Koren S."/>
            <person name="Bechman K.B."/>
            <person name="Herman A."/>
            <person name="Abrahante J.E."/>
            <person name="Garbe J."/>
        </authorList>
    </citation>
    <scope>NUCLEOTIDE SEQUENCE</scope>
    <source>
        <strain evidence="1">Duluth1</strain>
        <tissue evidence="1">Whole animal</tissue>
    </source>
</reference>
<protein>
    <submittedName>
        <fullName evidence="1">Uncharacterized protein</fullName>
    </submittedName>
</protein>
<reference evidence="1" key="1">
    <citation type="journal article" date="2019" name="bioRxiv">
        <title>The Genome of the Zebra Mussel, Dreissena polymorpha: A Resource for Invasive Species Research.</title>
        <authorList>
            <person name="McCartney M.A."/>
            <person name="Auch B."/>
            <person name="Kono T."/>
            <person name="Mallez S."/>
            <person name="Zhang Y."/>
            <person name="Obille A."/>
            <person name="Becker A."/>
            <person name="Abrahante J.E."/>
            <person name="Garbe J."/>
            <person name="Badalamenti J.P."/>
            <person name="Herman A."/>
            <person name="Mangelson H."/>
            <person name="Liachko I."/>
            <person name="Sullivan S."/>
            <person name="Sone E.D."/>
            <person name="Koren S."/>
            <person name="Silverstein K.A.T."/>
            <person name="Beckman K.B."/>
            <person name="Gohl D.M."/>
        </authorList>
    </citation>
    <scope>NUCLEOTIDE SEQUENCE</scope>
    <source>
        <strain evidence="1">Duluth1</strain>
        <tissue evidence="1">Whole animal</tissue>
    </source>
</reference>
<evidence type="ECO:0000313" key="2">
    <source>
        <dbReference type="Proteomes" id="UP000828390"/>
    </source>
</evidence>
<keyword evidence="2" id="KW-1185">Reference proteome</keyword>
<dbReference type="AlphaFoldDB" id="A0A9D4INF1"/>
<organism evidence="1 2">
    <name type="scientific">Dreissena polymorpha</name>
    <name type="common">Zebra mussel</name>
    <name type="synonym">Mytilus polymorpha</name>
    <dbReference type="NCBI Taxonomy" id="45954"/>
    <lineage>
        <taxon>Eukaryota</taxon>
        <taxon>Metazoa</taxon>
        <taxon>Spiralia</taxon>
        <taxon>Lophotrochozoa</taxon>
        <taxon>Mollusca</taxon>
        <taxon>Bivalvia</taxon>
        <taxon>Autobranchia</taxon>
        <taxon>Heteroconchia</taxon>
        <taxon>Euheterodonta</taxon>
        <taxon>Imparidentia</taxon>
        <taxon>Neoheterodontei</taxon>
        <taxon>Myida</taxon>
        <taxon>Dreissenoidea</taxon>
        <taxon>Dreissenidae</taxon>
        <taxon>Dreissena</taxon>
    </lineage>
</organism>
<gene>
    <name evidence="1" type="ORF">DPMN_180631</name>
</gene>